<dbReference type="AlphaFoldDB" id="A0A5N7CPV6"/>
<evidence type="ECO:0000256" key="1">
    <source>
        <dbReference type="SAM" id="Phobius"/>
    </source>
</evidence>
<accession>A0A5N7CPV6</accession>
<proteinExistence type="predicted"/>
<name>A0A5N7CPV6_PETAA</name>
<protein>
    <submittedName>
        <fullName evidence="2">Uncharacterized protein</fullName>
    </submittedName>
</protein>
<keyword evidence="1" id="KW-0812">Transmembrane</keyword>
<dbReference type="EMBL" id="ML735215">
    <property type="protein sequence ID" value="KAE8396310.1"/>
    <property type="molecule type" value="Genomic_DNA"/>
</dbReference>
<reference evidence="2" key="1">
    <citation type="submission" date="2019-04" db="EMBL/GenBank/DDBJ databases">
        <title>Friends and foes A comparative genomics studyof 23 Aspergillus species from section Flavi.</title>
        <authorList>
            <consortium name="DOE Joint Genome Institute"/>
            <person name="Kjaerbolling I."/>
            <person name="Vesth T."/>
            <person name="Frisvad J.C."/>
            <person name="Nybo J.L."/>
            <person name="Theobald S."/>
            <person name="Kildgaard S."/>
            <person name="Isbrandt T."/>
            <person name="Kuo A."/>
            <person name="Sato A."/>
            <person name="Lyhne E.K."/>
            <person name="Kogle M.E."/>
            <person name="Wiebenga A."/>
            <person name="Kun R.S."/>
            <person name="Lubbers R.J."/>
            <person name="Makela M.R."/>
            <person name="Barry K."/>
            <person name="Chovatia M."/>
            <person name="Clum A."/>
            <person name="Daum C."/>
            <person name="Haridas S."/>
            <person name="He G."/>
            <person name="LaButti K."/>
            <person name="Lipzen A."/>
            <person name="Mondo S."/>
            <person name="Riley R."/>
            <person name="Salamov A."/>
            <person name="Simmons B.A."/>
            <person name="Magnuson J.K."/>
            <person name="Henrissat B."/>
            <person name="Mortensen U.H."/>
            <person name="Larsen T.O."/>
            <person name="Devries R.P."/>
            <person name="Grigoriev I.V."/>
            <person name="Machida M."/>
            <person name="Baker S.E."/>
            <person name="Andersen M.R."/>
        </authorList>
    </citation>
    <scope>NUCLEOTIDE SEQUENCE [LARGE SCALE GENOMIC DNA]</scope>
    <source>
        <strain evidence="2">IBT 14317</strain>
    </source>
</reference>
<feature type="transmembrane region" description="Helical" evidence="1">
    <location>
        <begin position="29"/>
        <end position="47"/>
    </location>
</feature>
<gene>
    <name evidence="2" type="ORF">BDV23DRAFT_143819</name>
</gene>
<keyword evidence="1" id="KW-1133">Transmembrane helix</keyword>
<organism evidence="2">
    <name type="scientific">Petromyces alliaceus</name>
    <name type="common">Aspergillus alliaceus</name>
    <dbReference type="NCBI Taxonomy" id="209559"/>
    <lineage>
        <taxon>Eukaryota</taxon>
        <taxon>Fungi</taxon>
        <taxon>Dikarya</taxon>
        <taxon>Ascomycota</taxon>
        <taxon>Pezizomycotina</taxon>
        <taxon>Eurotiomycetes</taxon>
        <taxon>Eurotiomycetidae</taxon>
        <taxon>Eurotiales</taxon>
        <taxon>Aspergillaceae</taxon>
        <taxon>Aspergillus</taxon>
        <taxon>Aspergillus subgen. Circumdati</taxon>
    </lineage>
</organism>
<evidence type="ECO:0000313" key="2">
    <source>
        <dbReference type="EMBL" id="KAE8396310.1"/>
    </source>
</evidence>
<keyword evidence="1" id="KW-0472">Membrane</keyword>
<dbReference type="Proteomes" id="UP000326877">
    <property type="component" value="Unassembled WGS sequence"/>
</dbReference>
<sequence length="104" mass="11811">MTNYKPGDYGGLSFPRLALKRNEWHKPQFILFMVHFYLFFSPSVFSLEAASRETRNPPLVRQSPFLRPITVVGNISLPAKEVSQLSVMPRIHPDLIGCPVVSIL</sequence>